<feature type="transmembrane region" description="Helical" evidence="8">
    <location>
        <begin position="422"/>
        <end position="443"/>
    </location>
</feature>
<evidence type="ECO:0000256" key="4">
    <source>
        <dbReference type="ARBA" id="ARBA00022989"/>
    </source>
</evidence>
<evidence type="ECO:0000256" key="2">
    <source>
        <dbReference type="ARBA" id="ARBA00022475"/>
    </source>
</evidence>
<dbReference type="InterPro" id="IPR003838">
    <property type="entry name" value="ABC3_permease_C"/>
</dbReference>
<feature type="transmembrane region" description="Helical" evidence="8">
    <location>
        <begin position="770"/>
        <end position="794"/>
    </location>
</feature>
<comment type="subcellular location">
    <subcellularLocation>
        <location evidence="1">Cell membrane</location>
        <topology evidence="1">Multi-pass membrane protein</topology>
    </subcellularLocation>
</comment>
<dbReference type="Proteomes" id="UP000315226">
    <property type="component" value="Unassembled WGS sequence"/>
</dbReference>
<feature type="transmembrane region" description="Helical" evidence="8">
    <location>
        <begin position="23"/>
        <end position="45"/>
    </location>
</feature>
<feature type="transmembrane region" description="Helical" evidence="8">
    <location>
        <begin position="388"/>
        <end position="410"/>
    </location>
</feature>
<feature type="transmembrane region" description="Helical" evidence="8">
    <location>
        <begin position="289"/>
        <end position="313"/>
    </location>
</feature>
<evidence type="ECO:0000256" key="5">
    <source>
        <dbReference type="ARBA" id="ARBA00023136"/>
    </source>
</evidence>
<feature type="transmembrane region" description="Helical" evidence="8">
    <location>
        <begin position="449"/>
        <end position="473"/>
    </location>
</feature>
<accession>A0A4Y3RNA2</accession>
<evidence type="ECO:0000256" key="1">
    <source>
        <dbReference type="ARBA" id="ARBA00004651"/>
    </source>
</evidence>
<feature type="transmembrane region" description="Helical" evidence="8">
    <location>
        <begin position="506"/>
        <end position="526"/>
    </location>
</feature>
<dbReference type="Pfam" id="PF02687">
    <property type="entry name" value="FtsX"/>
    <property type="match status" value="2"/>
</dbReference>
<evidence type="ECO:0000259" key="9">
    <source>
        <dbReference type="Pfam" id="PF02687"/>
    </source>
</evidence>
<dbReference type="GO" id="GO:0022857">
    <property type="term" value="F:transmembrane transporter activity"/>
    <property type="evidence" value="ECO:0007669"/>
    <property type="project" value="TreeGrafter"/>
</dbReference>
<reference evidence="10 11" key="1">
    <citation type="submission" date="2019-06" db="EMBL/GenBank/DDBJ databases">
        <title>Whole genome shotgun sequence of Streptomyces gardneri NBRC 12865.</title>
        <authorList>
            <person name="Hosoyama A."/>
            <person name="Uohara A."/>
            <person name="Ohji S."/>
            <person name="Ichikawa N."/>
        </authorList>
    </citation>
    <scope>NUCLEOTIDE SEQUENCE [LARGE SCALE GENOMIC DNA]</scope>
    <source>
        <strain evidence="10 11">NBRC 12865</strain>
    </source>
</reference>
<gene>
    <name evidence="10" type="ORF">SGA01_44440</name>
</gene>
<dbReference type="GO" id="GO:0005886">
    <property type="term" value="C:plasma membrane"/>
    <property type="evidence" value="ECO:0007669"/>
    <property type="project" value="UniProtKB-SubCell"/>
</dbReference>
<feature type="transmembrane region" description="Helical" evidence="8">
    <location>
        <begin position="806"/>
        <end position="827"/>
    </location>
</feature>
<feature type="region of interest" description="Disordered" evidence="7">
    <location>
        <begin position="121"/>
        <end position="145"/>
    </location>
</feature>
<evidence type="ECO:0000313" key="11">
    <source>
        <dbReference type="Proteomes" id="UP000315226"/>
    </source>
</evidence>
<comment type="caution">
    <text evidence="10">The sequence shown here is derived from an EMBL/GenBank/DDBJ whole genome shotgun (WGS) entry which is preliminary data.</text>
</comment>
<feature type="transmembrane region" description="Helical" evidence="8">
    <location>
        <begin position="715"/>
        <end position="741"/>
    </location>
</feature>
<keyword evidence="11" id="KW-1185">Reference proteome</keyword>
<feature type="compositionally biased region" description="Gly residues" evidence="7">
    <location>
        <begin position="131"/>
        <end position="145"/>
    </location>
</feature>
<comment type="similarity">
    <text evidence="6">Belongs to the ABC-4 integral membrane protein family.</text>
</comment>
<organism evidence="10 11">
    <name type="scientific">Streptomyces gardneri</name>
    <dbReference type="NCBI Taxonomy" id="66892"/>
    <lineage>
        <taxon>Bacteria</taxon>
        <taxon>Bacillati</taxon>
        <taxon>Actinomycetota</taxon>
        <taxon>Actinomycetes</taxon>
        <taxon>Kitasatosporales</taxon>
        <taxon>Streptomycetaceae</taxon>
        <taxon>Streptomyces</taxon>
    </lineage>
</organism>
<keyword evidence="5 8" id="KW-0472">Membrane</keyword>
<keyword evidence="4 8" id="KW-1133">Transmembrane helix</keyword>
<protein>
    <submittedName>
        <fullName evidence="10">ABC transporter permease</fullName>
    </submittedName>
</protein>
<dbReference type="EMBL" id="BJMN01000028">
    <property type="protein sequence ID" value="GEB58839.1"/>
    <property type="molecule type" value="Genomic_DNA"/>
</dbReference>
<evidence type="ECO:0000256" key="8">
    <source>
        <dbReference type="SAM" id="Phobius"/>
    </source>
</evidence>
<evidence type="ECO:0000313" key="10">
    <source>
        <dbReference type="EMBL" id="GEB58839.1"/>
    </source>
</evidence>
<evidence type="ECO:0000256" key="6">
    <source>
        <dbReference type="ARBA" id="ARBA00038076"/>
    </source>
</evidence>
<proteinExistence type="inferred from homology"/>
<dbReference type="InterPro" id="IPR050250">
    <property type="entry name" value="Macrolide_Exporter_MacB"/>
</dbReference>
<dbReference type="AlphaFoldDB" id="A0A4Y3RNA2"/>
<evidence type="ECO:0000256" key="7">
    <source>
        <dbReference type="SAM" id="MobiDB-lite"/>
    </source>
</evidence>
<name>A0A4Y3RNA2_9ACTN</name>
<feature type="domain" description="ABC3 transporter permease C-terminal" evidence="9">
    <location>
        <begin position="296"/>
        <end position="407"/>
    </location>
</feature>
<feature type="domain" description="ABC3 transporter permease C-terminal" evidence="9">
    <location>
        <begin position="720"/>
        <end position="826"/>
    </location>
</feature>
<dbReference type="RefSeq" id="WP_141298128.1">
    <property type="nucleotide sequence ID" value="NZ_BJMN01000028.1"/>
</dbReference>
<keyword evidence="2" id="KW-1003">Cell membrane</keyword>
<keyword evidence="3 8" id="KW-0812">Transmembrane</keyword>
<feature type="transmembrane region" description="Helical" evidence="8">
    <location>
        <begin position="347"/>
        <end position="368"/>
    </location>
</feature>
<sequence>MSALRNPAVRLLAARSLRTHRKAWAAVFAAVVVTSTLLGALALAIGSAGLGHARVERYAAAPVVVAGDQEISWTTDPWGSEPTTVSAGLTERVRIPSGAVDVLREVPGVRAAVPDDTFVVRESGKGKGKGKGTGTETGTAAGGGGAAYTGRSWEAAALAPYKLLDGREPRKAGEVVAGTGSGTGTGAGVRVGDTVAGRTVVGVADGPAAALYVTAQEARRLAGHPGAVDAVGILGEPGVPVDTLHARVRAALDGAGLKDTSVGQPLRALTGDGRGGAEHLAAPPARTELLQLLAAVSGTVLLIAVLVLSSLVAQALGQRGPERDLLLAVGATPRQVRAAAGREVTRVAGVAAVLGALAAVPTFLAAWSLLRARTGVVPEGLVLPTPPWLLASALVVAAVVVGLARLVVLFSTRRAGRAGKGAARRVSGLVLLVLGAAAAVTATTQGGEAAGAAAGAATVTLVSGCALLGPWIARGAMRILDGPLRRLGGAPGRLTAAGATAHSRRLGAALVPVVLVTAFALVQLTAGSTMGRAAETQARSATTADLAVSGTTAERVRKLPGVTAATDVLRSTVVLARTEAGTPRLDRLPVLGVDADGLKGTLDPGVVAGDLAGLAARGTVAVGADMADSLEARPGSTVALRLGDGTEKRLRVVAVYERSLALGEFLLPKAELAPHMTDPYPTRVLAATKDGATASGDPAVVPERVTTAGAELNGIVSAAVVTAIGALTVLSVLSTLALIGAGRRGELALLRQVGASVGQVRRMLGLEAGFLTVTGLLLGLVVAALPLTAFAWALTGGLPYLPPAQAALIAGTVVVTVAAGVFLPASVRRLRR</sequence>
<dbReference type="OrthoDB" id="3223244at2"/>
<dbReference type="PANTHER" id="PTHR30572:SF4">
    <property type="entry name" value="ABC TRANSPORTER PERMEASE YTRF"/>
    <property type="match status" value="1"/>
</dbReference>
<evidence type="ECO:0000256" key="3">
    <source>
        <dbReference type="ARBA" id="ARBA00022692"/>
    </source>
</evidence>
<dbReference type="PANTHER" id="PTHR30572">
    <property type="entry name" value="MEMBRANE COMPONENT OF TRANSPORTER-RELATED"/>
    <property type="match status" value="1"/>
</dbReference>